<protein>
    <submittedName>
        <fullName evidence="2">Uncharacterized protein</fullName>
    </submittedName>
</protein>
<comment type="caution">
    <text evidence="2">The sequence shown here is derived from an EMBL/GenBank/DDBJ whole genome shotgun (WGS) entry which is preliminary data.</text>
</comment>
<gene>
    <name evidence="2" type="ORF">D9V28_04915</name>
</gene>
<dbReference type="AlphaFoldDB" id="A0A3L7J6T5"/>
<keyword evidence="1" id="KW-1133">Transmembrane helix</keyword>
<keyword evidence="1" id="KW-0812">Transmembrane</keyword>
<sequence>MGPSCISFHKHGAAHRYSEPVTITLSIPDLTTVLAWIGALTGVAALVWQVATWRKSTHNVKVRAENRWIAYADGSLSEDLVCVIAHNTGSGAVTIENWGIAVRKHGNLAAIRPHPQSAILPHRLEPGASAAFHIEANSLRQKSSERGVPFGQMKPWVRLGTGQRILAGRGVPLKR</sequence>
<keyword evidence="3" id="KW-1185">Reference proteome</keyword>
<keyword evidence="1" id="KW-0472">Membrane</keyword>
<dbReference type="Proteomes" id="UP000282460">
    <property type="component" value="Unassembled WGS sequence"/>
</dbReference>
<dbReference type="EMBL" id="RCWJ01000001">
    <property type="protein sequence ID" value="RLQ86179.1"/>
    <property type="molecule type" value="Genomic_DNA"/>
</dbReference>
<name>A0A3L7J6T5_9MICO</name>
<evidence type="ECO:0000256" key="1">
    <source>
        <dbReference type="SAM" id="Phobius"/>
    </source>
</evidence>
<evidence type="ECO:0000313" key="2">
    <source>
        <dbReference type="EMBL" id="RLQ86179.1"/>
    </source>
</evidence>
<evidence type="ECO:0000313" key="3">
    <source>
        <dbReference type="Proteomes" id="UP000282460"/>
    </source>
</evidence>
<reference evidence="2 3" key="1">
    <citation type="submission" date="2018-10" db="EMBL/GenBank/DDBJ databases">
        <authorList>
            <person name="Li J."/>
        </authorList>
    </citation>
    <scope>NUCLEOTIDE SEQUENCE [LARGE SCALE GENOMIC DNA]</scope>
    <source>
        <strain evidence="2 3">ZD1-4</strain>
    </source>
</reference>
<organism evidence="2 3">
    <name type="scientific">Mycetocola zhadangensis</name>
    <dbReference type="NCBI Taxonomy" id="1164595"/>
    <lineage>
        <taxon>Bacteria</taxon>
        <taxon>Bacillati</taxon>
        <taxon>Actinomycetota</taxon>
        <taxon>Actinomycetes</taxon>
        <taxon>Micrococcales</taxon>
        <taxon>Microbacteriaceae</taxon>
        <taxon>Mycetocola</taxon>
    </lineage>
</organism>
<feature type="transmembrane region" description="Helical" evidence="1">
    <location>
        <begin position="33"/>
        <end position="53"/>
    </location>
</feature>
<proteinExistence type="predicted"/>
<accession>A0A3L7J6T5</accession>